<dbReference type="Gene3D" id="3.50.50.60">
    <property type="entry name" value="FAD/NAD(P)-binding domain"/>
    <property type="match status" value="1"/>
</dbReference>
<reference evidence="2 3" key="1">
    <citation type="submission" date="2014-08" db="EMBL/GenBank/DDBJ databases">
        <authorList>
            <person name="Moulin Lionel"/>
        </authorList>
    </citation>
    <scope>NUCLEOTIDE SEQUENCE [LARGE SCALE GENOMIC DNA]</scope>
</reference>
<dbReference type="PRINTS" id="PR00368">
    <property type="entry name" value="FADPNR"/>
</dbReference>
<organism evidence="2 3">
    <name type="scientific">Mesorhizobium plurifarium</name>
    <dbReference type="NCBI Taxonomy" id="69974"/>
    <lineage>
        <taxon>Bacteria</taxon>
        <taxon>Pseudomonadati</taxon>
        <taxon>Pseudomonadota</taxon>
        <taxon>Alphaproteobacteria</taxon>
        <taxon>Hyphomicrobiales</taxon>
        <taxon>Phyllobacteriaceae</taxon>
        <taxon>Mesorhizobium</taxon>
    </lineage>
</organism>
<name>A0A090GNQ6_MESPL</name>
<dbReference type="GO" id="GO:0004497">
    <property type="term" value="F:monooxygenase activity"/>
    <property type="evidence" value="ECO:0007669"/>
    <property type="project" value="TreeGrafter"/>
</dbReference>
<dbReference type="GO" id="GO:0050660">
    <property type="term" value="F:flavin adenine dinucleotide binding"/>
    <property type="evidence" value="ECO:0007669"/>
    <property type="project" value="TreeGrafter"/>
</dbReference>
<evidence type="ECO:0000313" key="3">
    <source>
        <dbReference type="Proteomes" id="UP000046373"/>
    </source>
</evidence>
<dbReference type="EMBL" id="CCNB01000026">
    <property type="protein sequence ID" value="CDX41119.1"/>
    <property type="molecule type" value="Genomic_DNA"/>
</dbReference>
<sequence>MQQPPIPFGRWAAYVSYMIVPLEGMMTTIKTRMGAEAKVLPSGVGEPAILDGAIVIGAGAAGLAAAHALAGAGVTVRILEREGRLAEPWHRRHDNLHLNTHRDLSALPGVSYPAGTPAFPHRSAVIRHLNDFAKTHRLPIAFGVGVDKIEFRDDHWLLRTNVGLMAARYVVIATGRDRQPFIPAWKGMEDFSGLIIHSADFGKASDYAGKKVLVVGAGNSGFDALNHLSGVETNQMWLSARNGPSLLPKRIRKIAVHRISPLMASLPTRLADAAMAATQRLVFGDLTKYGLPPAPAGGASRLGSDYTAIAADDGAVEAIKAGRIIVVPQLREFRSDGVVLDNGQTIAPDVVIAATGYRTGLETMLGGLGVLDAKGVPLFNGALNDPKLPGLWFTGMRPSIRGCFANAIIQGAAIARKIAGQKR</sequence>
<keyword evidence="1" id="KW-0560">Oxidoreductase</keyword>
<dbReference type="PRINTS" id="PR00469">
    <property type="entry name" value="PNDRDTASEII"/>
</dbReference>
<gene>
    <name evidence="2" type="ORF">MPLDJ20_320026</name>
</gene>
<dbReference type="InterPro" id="IPR036188">
    <property type="entry name" value="FAD/NAD-bd_sf"/>
</dbReference>
<dbReference type="Proteomes" id="UP000046373">
    <property type="component" value="Unassembled WGS sequence"/>
</dbReference>
<evidence type="ECO:0000313" key="2">
    <source>
        <dbReference type="EMBL" id="CDX41119.1"/>
    </source>
</evidence>
<dbReference type="GO" id="GO:0005829">
    <property type="term" value="C:cytosol"/>
    <property type="evidence" value="ECO:0007669"/>
    <property type="project" value="TreeGrafter"/>
</dbReference>
<dbReference type="PANTHER" id="PTHR43539">
    <property type="entry name" value="FLAVIN-BINDING MONOOXYGENASE-LIKE PROTEIN (AFU_ORTHOLOGUE AFUA_4G09220)"/>
    <property type="match status" value="1"/>
</dbReference>
<dbReference type="PANTHER" id="PTHR43539:SF78">
    <property type="entry name" value="FLAVIN-CONTAINING MONOOXYGENASE"/>
    <property type="match status" value="1"/>
</dbReference>
<proteinExistence type="predicted"/>
<dbReference type="Pfam" id="PF13738">
    <property type="entry name" value="Pyr_redox_3"/>
    <property type="match status" value="1"/>
</dbReference>
<dbReference type="InterPro" id="IPR050982">
    <property type="entry name" value="Auxin_biosynth/cation_transpt"/>
</dbReference>
<protein>
    <submittedName>
        <fullName evidence="2">FAD dependent oxidoreductase</fullName>
    </submittedName>
</protein>
<dbReference type="SUPFAM" id="SSF51905">
    <property type="entry name" value="FAD/NAD(P)-binding domain"/>
    <property type="match status" value="3"/>
</dbReference>
<dbReference type="AlphaFoldDB" id="A0A090GNQ6"/>
<accession>A0A090GNQ6</accession>
<evidence type="ECO:0000256" key="1">
    <source>
        <dbReference type="ARBA" id="ARBA00023002"/>
    </source>
</evidence>